<sequence>MRIVIVAIQVLCCYTAVALADCECGYTIASPSSGNNDTNTAHGGDDVLLFTDVLETDFTRLVADDGDTAWDATDWAPQAFNLTAQRARGEYGEMFDVANVECHGDGGAAGSHGQQSHPDDQEGGADGGDDAGGLGLVVKSQVVDGMVPVAELDTHRLDIFWGTFRASMKMAKVSGTCAAFFWYFNDTQEIDMEFLTKDFNASNNSYPVNLVLQSREAALAGYDASTTGNFVKAYLPFDPTEDFHEYRIDYLPGRVFFYAEGVKLAEMDGPAVPSSPGHLILQHWSNGNKYWSGGPPAEDAALMVRYVKAYFNSSMTQSQQDWEARCRDLTAPNAVCEIPELTPTNGSAAGWFFTDHGNVTDNHTTSEESEGARSDGAWPSISVLALCLLMGGWAVAL</sequence>
<dbReference type="Pfam" id="PF00722">
    <property type="entry name" value="Glyco_hydro_16"/>
    <property type="match status" value="1"/>
</dbReference>
<keyword evidence="2" id="KW-0732">Signal</keyword>
<name>A0AAN7CDG5_9PEZI</name>
<feature type="chain" id="PRO_5042941953" description="GH16 domain-containing protein" evidence="2">
    <location>
        <begin position="21"/>
        <end position="397"/>
    </location>
</feature>
<organism evidence="4 5">
    <name type="scientific">Achaetomium macrosporum</name>
    <dbReference type="NCBI Taxonomy" id="79813"/>
    <lineage>
        <taxon>Eukaryota</taxon>
        <taxon>Fungi</taxon>
        <taxon>Dikarya</taxon>
        <taxon>Ascomycota</taxon>
        <taxon>Pezizomycotina</taxon>
        <taxon>Sordariomycetes</taxon>
        <taxon>Sordariomycetidae</taxon>
        <taxon>Sordariales</taxon>
        <taxon>Chaetomiaceae</taxon>
        <taxon>Achaetomium</taxon>
    </lineage>
</organism>
<dbReference type="AlphaFoldDB" id="A0AAN7CDG5"/>
<dbReference type="PANTHER" id="PTHR38121">
    <property type="entry name" value="GH16 DOMAIN-CONTAINING PROTEIN"/>
    <property type="match status" value="1"/>
</dbReference>
<dbReference type="GO" id="GO:0004553">
    <property type="term" value="F:hydrolase activity, hydrolyzing O-glycosyl compounds"/>
    <property type="evidence" value="ECO:0007669"/>
    <property type="project" value="InterPro"/>
</dbReference>
<dbReference type="PANTHER" id="PTHR38121:SF5">
    <property type="entry name" value="GH16 DOMAIN-CONTAINING PROTEIN"/>
    <property type="match status" value="1"/>
</dbReference>
<dbReference type="InterPro" id="IPR013320">
    <property type="entry name" value="ConA-like_dom_sf"/>
</dbReference>
<dbReference type="Gene3D" id="2.60.120.200">
    <property type="match status" value="1"/>
</dbReference>
<dbReference type="EMBL" id="MU860050">
    <property type="protein sequence ID" value="KAK4239998.1"/>
    <property type="molecule type" value="Genomic_DNA"/>
</dbReference>
<gene>
    <name evidence="4" type="ORF">C8A03DRAFT_13679</name>
</gene>
<dbReference type="InterPro" id="IPR000757">
    <property type="entry name" value="Beta-glucanase-like"/>
</dbReference>
<reference evidence="4" key="1">
    <citation type="journal article" date="2023" name="Mol. Phylogenet. Evol.">
        <title>Genome-scale phylogeny and comparative genomics of the fungal order Sordariales.</title>
        <authorList>
            <person name="Hensen N."/>
            <person name="Bonometti L."/>
            <person name="Westerberg I."/>
            <person name="Brannstrom I.O."/>
            <person name="Guillou S."/>
            <person name="Cros-Aarteil S."/>
            <person name="Calhoun S."/>
            <person name="Haridas S."/>
            <person name="Kuo A."/>
            <person name="Mondo S."/>
            <person name="Pangilinan J."/>
            <person name="Riley R."/>
            <person name="LaButti K."/>
            <person name="Andreopoulos B."/>
            <person name="Lipzen A."/>
            <person name="Chen C."/>
            <person name="Yan M."/>
            <person name="Daum C."/>
            <person name="Ng V."/>
            <person name="Clum A."/>
            <person name="Steindorff A."/>
            <person name="Ohm R.A."/>
            <person name="Martin F."/>
            <person name="Silar P."/>
            <person name="Natvig D.O."/>
            <person name="Lalanne C."/>
            <person name="Gautier V."/>
            <person name="Ament-Velasquez S.L."/>
            <person name="Kruys A."/>
            <person name="Hutchinson M.I."/>
            <person name="Powell A.J."/>
            <person name="Barry K."/>
            <person name="Miller A.N."/>
            <person name="Grigoriev I.V."/>
            <person name="Debuchy R."/>
            <person name="Gladieux P."/>
            <person name="Hiltunen Thoren M."/>
            <person name="Johannesson H."/>
        </authorList>
    </citation>
    <scope>NUCLEOTIDE SEQUENCE</scope>
    <source>
        <strain evidence="4">CBS 532.94</strain>
    </source>
</reference>
<dbReference type="GO" id="GO:0005975">
    <property type="term" value="P:carbohydrate metabolic process"/>
    <property type="evidence" value="ECO:0007669"/>
    <property type="project" value="InterPro"/>
</dbReference>
<evidence type="ECO:0000313" key="4">
    <source>
        <dbReference type="EMBL" id="KAK4239998.1"/>
    </source>
</evidence>
<reference evidence="4" key="2">
    <citation type="submission" date="2023-05" db="EMBL/GenBank/DDBJ databases">
        <authorList>
            <consortium name="Lawrence Berkeley National Laboratory"/>
            <person name="Steindorff A."/>
            <person name="Hensen N."/>
            <person name="Bonometti L."/>
            <person name="Westerberg I."/>
            <person name="Brannstrom I.O."/>
            <person name="Guillou S."/>
            <person name="Cros-Aarteil S."/>
            <person name="Calhoun S."/>
            <person name="Haridas S."/>
            <person name="Kuo A."/>
            <person name="Mondo S."/>
            <person name="Pangilinan J."/>
            <person name="Riley R."/>
            <person name="Labutti K."/>
            <person name="Andreopoulos B."/>
            <person name="Lipzen A."/>
            <person name="Chen C."/>
            <person name="Yanf M."/>
            <person name="Daum C."/>
            <person name="Ng V."/>
            <person name="Clum A."/>
            <person name="Ohm R."/>
            <person name="Martin F."/>
            <person name="Silar P."/>
            <person name="Natvig D."/>
            <person name="Lalanne C."/>
            <person name="Gautier V."/>
            <person name="Ament-Velasquez S.L."/>
            <person name="Kruys A."/>
            <person name="Hutchinson M.I."/>
            <person name="Powell A.J."/>
            <person name="Barry K."/>
            <person name="Miller A.N."/>
            <person name="Grigoriev I.V."/>
            <person name="Debuchy R."/>
            <person name="Gladieux P."/>
            <person name="Thoren M.H."/>
            <person name="Johannesson H."/>
        </authorList>
    </citation>
    <scope>NUCLEOTIDE SEQUENCE</scope>
    <source>
        <strain evidence="4">CBS 532.94</strain>
    </source>
</reference>
<feature type="region of interest" description="Disordered" evidence="1">
    <location>
        <begin position="106"/>
        <end position="130"/>
    </location>
</feature>
<dbReference type="SUPFAM" id="SSF49899">
    <property type="entry name" value="Concanavalin A-like lectins/glucanases"/>
    <property type="match status" value="1"/>
</dbReference>
<dbReference type="Proteomes" id="UP001303760">
    <property type="component" value="Unassembled WGS sequence"/>
</dbReference>
<keyword evidence="5" id="KW-1185">Reference proteome</keyword>
<evidence type="ECO:0000256" key="2">
    <source>
        <dbReference type="SAM" id="SignalP"/>
    </source>
</evidence>
<dbReference type="PROSITE" id="PS51762">
    <property type="entry name" value="GH16_2"/>
    <property type="match status" value="1"/>
</dbReference>
<evidence type="ECO:0000259" key="3">
    <source>
        <dbReference type="PROSITE" id="PS51762"/>
    </source>
</evidence>
<feature type="domain" description="GH16" evidence="3">
    <location>
        <begin position="31"/>
        <end position="315"/>
    </location>
</feature>
<protein>
    <recommendedName>
        <fullName evidence="3">GH16 domain-containing protein</fullName>
    </recommendedName>
</protein>
<evidence type="ECO:0000313" key="5">
    <source>
        <dbReference type="Proteomes" id="UP001303760"/>
    </source>
</evidence>
<dbReference type="CDD" id="cd00413">
    <property type="entry name" value="Glyco_hydrolase_16"/>
    <property type="match status" value="1"/>
</dbReference>
<accession>A0AAN7CDG5</accession>
<comment type="caution">
    <text evidence="4">The sequence shown here is derived from an EMBL/GenBank/DDBJ whole genome shotgun (WGS) entry which is preliminary data.</text>
</comment>
<evidence type="ECO:0000256" key="1">
    <source>
        <dbReference type="SAM" id="MobiDB-lite"/>
    </source>
</evidence>
<feature type="signal peptide" evidence="2">
    <location>
        <begin position="1"/>
        <end position="20"/>
    </location>
</feature>
<proteinExistence type="predicted"/>